<proteinExistence type="predicted"/>
<protein>
    <submittedName>
        <fullName evidence="1">Uncharacterized protein</fullName>
    </submittedName>
</protein>
<evidence type="ECO:0000313" key="1">
    <source>
        <dbReference type="EMBL" id="KIM32145.1"/>
    </source>
</evidence>
<reference evidence="1 2" key="1">
    <citation type="submission" date="2014-04" db="EMBL/GenBank/DDBJ databases">
        <authorList>
            <consortium name="DOE Joint Genome Institute"/>
            <person name="Kuo A."/>
            <person name="Zuccaro A."/>
            <person name="Kohler A."/>
            <person name="Nagy L.G."/>
            <person name="Floudas D."/>
            <person name="Copeland A."/>
            <person name="Barry K.W."/>
            <person name="Cichocki N."/>
            <person name="Veneault-Fourrey C."/>
            <person name="LaButti K."/>
            <person name="Lindquist E.A."/>
            <person name="Lipzen A."/>
            <person name="Lundell T."/>
            <person name="Morin E."/>
            <person name="Murat C."/>
            <person name="Sun H."/>
            <person name="Tunlid A."/>
            <person name="Henrissat B."/>
            <person name="Grigoriev I.V."/>
            <person name="Hibbett D.S."/>
            <person name="Martin F."/>
            <person name="Nordberg H.P."/>
            <person name="Cantor M.N."/>
            <person name="Hua S.X."/>
        </authorList>
    </citation>
    <scope>NUCLEOTIDE SEQUENCE [LARGE SCALE GENOMIC DNA]</scope>
    <source>
        <strain evidence="1 2">MAFF 305830</strain>
    </source>
</reference>
<dbReference type="EMBL" id="KN824280">
    <property type="protein sequence ID" value="KIM32145.1"/>
    <property type="molecule type" value="Genomic_DNA"/>
</dbReference>
<organism evidence="1 2">
    <name type="scientific">Serendipita vermifera MAFF 305830</name>
    <dbReference type="NCBI Taxonomy" id="933852"/>
    <lineage>
        <taxon>Eukaryota</taxon>
        <taxon>Fungi</taxon>
        <taxon>Dikarya</taxon>
        <taxon>Basidiomycota</taxon>
        <taxon>Agaricomycotina</taxon>
        <taxon>Agaricomycetes</taxon>
        <taxon>Sebacinales</taxon>
        <taxon>Serendipitaceae</taxon>
        <taxon>Serendipita</taxon>
    </lineage>
</organism>
<name>A0A0C3B5P6_SERVB</name>
<keyword evidence="2" id="KW-1185">Reference proteome</keyword>
<gene>
    <name evidence="1" type="ORF">M408DRAFT_326804</name>
</gene>
<evidence type="ECO:0000313" key="2">
    <source>
        <dbReference type="Proteomes" id="UP000054097"/>
    </source>
</evidence>
<sequence>MMVQTSLHQGWIRGPSKNGNLVPSSPSLLLLLTWFRLQPSTGMASEFRIRRQTGRNFSSAESIVYQVERLPTGLQDVVSSSFKEYVSLLKE</sequence>
<accession>A0A0C3B5P6</accession>
<reference evidence="2" key="2">
    <citation type="submission" date="2015-01" db="EMBL/GenBank/DDBJ databases">
        <title>Evolutionary Origins and Diversification of the Mycorrhizal Mutualists.</title>
        <authorList>
            <consortium name="DOE Joint Genome Institute"/>
            <consortium name="Mycorrhizal Genomics Consortium"/>
            <person name="Kohler A."/>
            <person name="Kuo A."/>
            <person name="Nagy L.G."/>
            <person name="Floudas D."/>
            <person name="Copeland A."/>
            <person name="Barry K.W."/>
            <person name="Cichocki N."/>
            <person name="Veneault-Fourrey C."/>
            <person name="LaButti K."/>
            <person name="Lindquist E.A."/>
            <person name="Lipzen A."/>
            <person name="Lundell T."/>
            <person name="Morin E."/>
            <person name="Murat C."/>
            <person name="Riley R."/>
            <person name="Ohm R."/>
            <person name="Sun H."/>
            <person name="Tunlid A."/>
            <person name="Henrissat B."/>
            <person name="Grigoriev I.V."/>
            <person name="Hibbett D.S."/>
            <person name="Martin F."/>
        </authorList>
    </citation>
    <scope>NUCLEOTIDE SEQUENCE [LARGE SCALE GENOMIC DNA]</scope>
    <source>
        <strain evidence="2">MAFF 305830</strain>
    </source>
</reference>
<dbReference type="AlphaFoldDB" id="A0A0C3B5P6"/>
<dbReference type="HOGENOM" id="CLU_2428430_0_0_1"/>
<dbReference type="Proteomes" id="UP000054097">
    <property type="component" value="Unassembled WGS sequence"/>
</dbReference>